<protein>
    <submittedName>
        <fullName evidence="2">Uncharacterized protein</fullName>
    </submittedName>
</protein>
<gene>
    <name evidence="2" type="ORF">GGD41_005752</name>
</gene>
<organism evidence="2 3">
    <name type="scientific">Paraburkholderia bryophila</name>
    <dbReference type="NCBI Taxonomy" id="420952"/>
    <lineage>
        <taxon>Bacteria</taxon>
        <taxon>Pseudomonadati</taxon>
        <taxon>Pseudomonadota</taxon>
        <taxon>Betaproteobacteria</taxon>
        <taxon>Burkholderiales</taxon>
        <taxon>Burkholderiaceae</taxon>
        <taxon>Paraburkholderia</taxon>
    </lineage>
</organism>
<evidence type="ECO:0000313" key="2">
    <source>
        <dbReference type="EMBL" id="NYH18524.1"/>
    </source>
</evidence>
<proteinExistence type="predicted"/>
<dbReference type="Proteomes" id="UP000572540">
    <property type="component" value="Unassembled WGS sequence"/>
</dbReference>
<feature type="compositionally biased region" description="Polar residues" evidence="1">
    <location>
        <begin position="273"/>
        <end position="283"/>
    </location>
</feature>
<evidence type="ECO:0000256" key="1">
    <source>
        <dbReference type="SAM" id="MobiDB-lite"/>
    </source>
</evidence>
<feature type="region of interest" description="Disordered" evidence="1">
    <location>
        <begin position="272"/>
        <end position="293"/>
    </location>
</feature>
<name>A0A7Y9WCV5_9BURK</name>
<dbReference type="EMBL" id="JACCAU010000001">
    <property type="protein sequence ID" value="NYH18524.1"/>
    <property type="molecule type" value="Genomic_DNA"/>
</dbReference>
<feature type="region of interest" description="Disordered" evidence="1">
    <location>
        <begin position="172"/>
        <end position="220"/>
    </location>
</feature>
<feature type="compositionally biased region" description="Low complexity" evidence="1">
    <location>
        <begin position="183"/>
        <end position="220"/>
    </location>
</feature>
<evidence type="ECO:0000313" key="3">
    <source>
        <dbReference type="Proteomes" id="UP000572540"/>
    </source>
</evidence>
<feature type="region of interest" description="Disordered" evidence="1">
    <location>
        <begin position="394"/>
        <end position="414"/>
    </location>
</feature>
<dbReference type="AlphaFoldDB" id="A0A7Y9WCV5"/>
<comment type="caution">
    <text evidence="2">The sequence shown here is derived from an EMBL/GenBank/DDBJ whole genome shotgun (WGS) entry which is preliminary data.</text>
</comment>
<reference evidence="2 3" key="1">
    <citation type="submission" date="2020-07" db="EMBL/GenBank/DDBJ databases">
        <title>Exploring microbial biodiversity for novel pathways involved in the catabolism of aromatic compounds derived from lignin.</title>
        <authorList>
            <person name="Elkins J."/>
        </authorList>
    </citation>
    <scope>NUCLEOTIDE SEQUENCE [LARGE SCALE GENOMIC DNA]</scope>
    <source>
        <strain evidence="2 3">H2C3B</strain>
    </source>
</reference>
<accession>A0A7Y9WCV5</accession>
<sequence length="414" mass="43723">MLSDITSDQQDYPRCGHCGEPLSGRFTRCPSCHAHPVDTLDAHPAPPPSLKIPLDPPPSTIDARLPARRIWRPSSRALANPYDVVEEPVVDAPAHQRLRQSLVISGSVLVVASAVYLGFIHSNDSGVGPPIEVSGKVKTQNVVPPIAVVQHPAAPLANRSAAVAAQRSTTVAAQHAPVVTAQRPSSTASTSTNTTATATTQRPAVATAQRAAAANTQRPTIAATQRTPATTTPRLTVIASQRAAAVRLPPLPPANPPLPAPRRVAAAAPDTLRTASNTGNSGRNAPDKSRTDVSRHIKAARFDLQQNNLSATRARLAAAIAAQPDNREALNMRSTLNTREQQRDALLSLARSCGTIARWTCVRHSAGSALQIDSSSKEAQRLVMLAAREAEPAFTLPAPSIPDSVPDPQLDNHH</sequence>